<dbReference type="Proteomes" id="UP000592820">
    <property type="component" value="Unassembled WGS sequence"/>
</dbReference>
<protein>
    <recommendedName>
        <fullName evidence="3">Transposase</fullName>
    </recommendedName>
</protein>
<evidence type="ECO:0000313" key="1">
    <source>
        <dbReference type="EMBL" id="MBB5405324.1"/>
    </source>
</evidence>
<name>A0A7W8LGR9_9BURK</name>
<proteinExistence type="predicted"/>
<dbReference type="EMBL" id="JACHDE010000031">
    <property type="protein sequence ID" value="MBB5405324.1"/>
    <property type="molecule type" value="Genomic_DNA"/>
</dbReference>
<evidence type="ECO:0008006" key="3">
    <source>
        <dbReference type="Google" id="ProtNLM"/>
    </source>
</evidence>
<evidence type="ECO:0000313" key="2">
    <source>
        <dbReference type="Proteomes" id="UP000592820"/>
    </source>
</evidence>
<dbReference type="AlphaFoldDB" id="A0A7W8LGR9"/>
<accession>A0A7W8LGR9</accession>
<gene>
    <name evidence="1" type="ORF">HDG41_007420</name>
</gene>
<organism evidence="1 2">
    <name type="scientific">Paraburkholderia youngii</name>
    <dbReference type="NCBI Taxonomy" id="2782701"/>
    <lineage>
        <taxon>Bacteria</taxon>
        <taxon>Pseudomonadati</taxon>
        <taxon>Pseudomonadota</taxon>
        <taxon>Betaproteobacteria</taxon>
        <taxon>Burkholderiales</taxon>
        <taxon>Burkholderiaceae</taxon>
        <taxon>Paraburkholderia</taxon>
    </lineage>
</organism>
<sequence length="73" mass="7777">MLADAARFGDASITVGADKSYDAAGFAAMCRAHGVTPHAAQYNDRAGGSAIDGRTMCWADYYAVSQRKRNCIE</sequence>
<reference evidence="1 2" key="1">
    <citation type="submission" date="2020-08" db="EMBL/GenBank/DDBJ databases">
        <title>Genomic Encyclopedia of Type Strains, Phase IV (KMG-V): Genome sequencing to study the core and pangenomes of soil and plant-associated prokaryotes.</title>
        <authorList>
            <person name="Whitman W."/>
        </authorList>
    </citation>
    <scope>NUCLEOTIDE SEQUENCE [LARGE SCALE GENOMIC DNA]</scope>
    <source>
        <strain evidence="1 2">JPY162</strain>
    </source>
</reference>
<comment type="caution">
    <text evidence="1">The sequence shown here is derived from an EMBL/GenBank/DDBJ whole genome shotgun (WGS) entry which is preliminary data.</text>
</comment>